<gene>
    <name evidence="1" type="ORF">Psi02_46130</name>
</gene>
<dbReference type="AlphaFoldDB" id="A0A8J3ULS2"/>
<proteinExistence type="predicted"/>
<name>A0A8J3ULS2_9ACTN</name>
<evidence type="ECO:0000313" key="2">
    <source>
        <dbReference type="Proteomes" id="UP000644610"/>
    </source>
</evidence>
<dbReference type="InterPro" id="IPR053137">
    <property type="entry name" value="NLR-like"/>
</dbReference>
<dbReference type="SUPFAM" id="SSF48452">
    <property type="entry name" value="TPR-like"/>
    <property type="match status" value="2"/>
</dbReference>
<dbReference type="Pfam" id="PF13374">
    <property type="entry name" value="TPR_10"/>
    <property type="match status" value="2"/>
</dbReference>
<dbReference type="Proteomes" id="UP000644610">
    <property type="component" value="Unassembled WGS sequence"/>
</dbReference>
<organism evidence="1 2">
    <name type="scientific">Planotetraspora silvatica</name>
    <dbReference type="NCBI Taxonomy" id="234614"/>
    <lineage>
        <taxon>Bacteria</taxon>
        <taxon>Bacillati</taxon>
        <taxon>Actinomycetota</taxon>
        <taxon>Actinomycetes</taxon>
        <taxon>Streptosporangiales</taxon>
        <taxon>Streptosporangiaceae</taxon>
        <taxon>Planotetraspora</taxon>
    </lineage>
</organism>
<evidence type="ECO:0008006" key="3">
    <source>
        <dbReference type="Google" id="ProtNLM"/>
    </source>
</evidence>
<dbReference type="InterPro" id="IPR011990">
    <property type="entry name" value="TPR-like_helical_dom_sf"/>
</dbReference>
<protein>
    <recommendedName>
        <fullName evidence="3">Tetratricopeptide repeat protein</fullName>
    </recommendedName>
</protein>
<reference evidence="1" key="1">
    <citation type="submission" date="2021-01" db="EMBL/GenBank/DDBJ databases">
        <title>Whole genome shotgun sequence of Planotetraspora silvatica NBRC 100141.</title>
        <authorList>
            <person name="Komaki H."/>
            <person name="Tamura T."/>
        </authorList>
    </citation>
    <scope>NUCLEOTIDE SEQUENCE</scope>
    <source>
        <strain evidence="1">NBRC 100141</strain>
    </source>
</reference>
<dbReference type="EMBL" id="BOOQ01000030">
    <property type="protein sequence ID" value="GII48189.1"/>
    <property type="molecule type" value="Genomic_DNA"/>
</dbReference>
<sequence length="565" mass="61080">MGAEGGGILTVVTTRVGDPQVWGGGMRVVPLKLLDDITAAAVLRRTAPGIPDPDGRQAVELARRLGGLPLALHLAGVYLTSPFARWHSFADYRRALDSGQAAVTELDAVRSDAWATVSRTWELALDALAEQGVDRAREVLYLLACFAPTTPIPMAMLASSVSEQILRALAEMALIDAVPVPGGLPDLTLHPVVADTCRARMTTDISIPELAVRLVGTTAEALEIERPADWPHWEKLIPHVEALLTWAAPHLGTPALLSLSQVAGRAHYSLWLIGNREGAGGEGIARLLLAAASRLGDLHPEAIEARHVLGVTLVARGRNREAEDLFRAVLEDRRSVLGDGDPRTLLTRDQLIGAIMAQGRYGEAEQMYRDLIADQEAFLGPEHTDTLTTIVDLAWSVGMRGDAEQAADLCRRALEVDRRVLGDEHPRTLDAWADLAHWTNEGGAHQDAEALSAQVVNTLSRVLGADHPLTLTSRATLARTLAALGRPSPAESMLRDVLATMDRVLGATDARLLTTRRDLANVLAAQGRTHQAERIYRQVLDLQRQHLGPAHPETLKTSRSIALHT</sequence>
<keyword evidence="2" id="KW-1185">Reference proteome</keyword>
<comment type="caution">
    <text evidence="1">The sequence shown here is derived from an EMBL/GenBank/DDBJ whole genome shotgun (WGS) entry which is preliminary data.</text>
</comment>
<dbReference type="Pfam" id="PF13424">
    <property type="entry name" value="TPR_12"/>
    <property type="match status" value="2"/>
</dbReference>
<dbReference type="PANTHER" id="PTHR46082">
    <property type="entry name" value="ATP/GTP-BINDING PROTEIN-RELATED"/>
    <property type="match status" value="1"/>
</dbReference>
<dbReference type="Gene3D" id="1.25.40.10">
    <property type="entry name" value="Tetratricopeptide repeat domain"/>
    <property type="match status" value="2"/>
</dbReference>
<evidence type="ECO:0000313" key="1">
    <source>
        <dbReference type="EMBL" id="GII48189.1"/>
    </source>
</evidence>
<accession>A0A8J3ULS2</accession>
<dbReference type="PANTHER" id="PTHR46082:SF6">
    <property type="entry name" value="AAA+ ATPASE DOMAIN-CONTAINING PROTEIN-RELATED"/>
    <property type="match status" value="1"/>
</dbReference>